<protein>
    <recommendedName>
        <fullName evidence="4">HNH endonuclease</fullName>
    </recommendedName>
</protein>
<dbReference type="Pfam" id="PF13392">
    <property type="entry name" value="HNH_3"/>
    <property type="match status" value="1"/>
</dbReference>
<accession>A0A291LHR1</accession>
<evidence type="ECO:0000313" key="3">
    <source>
        <dbReference type="EMBL" id="ATI18544.1"/>
    </source>
</evidence>
<sequence length="173" mass="20026">MIENKMEEWKIIENFPSYEVSSLGRVRNLKTGKIRKPVVHHSGYLQLNLVKEDGSKKTVYIHRVVAFAFCNPPKNWKELTVNHKDGNKENVEATNLEWISMSDNLKHARLTGLNPIEGEMNGRALLTAEQVLWIRNVYIPRDKEFGQKALAEKFNVSKATISHIITRRTWTEI</sequence>
<dbReference type="InterPro" id="IPR010902">
    <property type="entry name" value="NUMOD4"/>
</dbReference>
<dbReference type="Pfam" id="PF07463">
    <property type="entry name" value="NUMOD4"/>
    <property type="match status" value="1"/>
</dbReference>
<evidence type="ECO:0000259" key="2">
    <source>
        <dbReference type="Pfam" id="PF13392"/>
    </source>
</evidence>
<organism evidence="3">
    <name type="scientific">Salmonella phage SP1a</name>
    <dbReference type="NCBI Taxonomy" id="2109652"/>
    <lineage>
        <taxon>Viruses</taxon>
        <taxon>Duplodnaviria</taxon>
        <taxon>Heunggongvirae</taxon>
        <taxon>Uroviricota</taxon>
        <taxon>Caudoviricetes</taxon>
        <taxon>Demerecviridae</taxon>
        <taxon>Markadamsvirinae</taxon>
        <taxon>Tequintavirus</taxon>
    </lineage>
</organism>
<proteinExistence type="predicted"/>
<name>A0A291LHR1_9CAUD</name>
<feature type="domain" description="NUMOD4" evidence="1">
    <location>
        <begin position="7"/>
        <end position="49"/>
    </location>
</feature>
<dbReference type="InterPro" id="IPR044925">
    <property type="entry name" value="His-Me_finger_sf"/>
</dbReference>
<dbReference type="InterPro" id="IPR003615">
    <property type="entry name" value="HNH_nuc"/>
</dbReference>
<dbReference type="EMBL" id="MF774688">
    <property type="protein sequence ID" value="ATI18544.1"/>
    <property type="molecule type" value="Genomic_DNA"/>
</dbReference>
<evidence type="ECO:0000259" key="1">
    <source>
        <dbReference type="Pfam" id="PF07463"/>
    </source>
</evidence>
<dbReference type="SUPFAM" id="SSF54060">
    <property type="entry name" value="His-Me finger endonucleases"/>
    <property type="match status" value="1"/>
</dbReference>
<evidence type="ECO:0008006" key="4">
    <source>
        <dbReference type="Google" id="ProtNLM"/>
    </source>
</evidence>
<feature type="domain" description="HNH nuclease" evidence="2">
    <location>
        <begin position="60"/>
        <end position="105"/>
    </location>
</feature>
<reference evidence="3" key="1">
    <citation type="submission" date="2017-08" db="EMBL/GenBank/DDBJ databases">
        <authorList>
            <person name="de Groot N.N."/>
        </authorList>
    </citation>
    <scope>NUCLEOTIDE SEQUENCE</scope>
</reference>
<dbReference type="Gene3D" id="3.90.75.20">
    <property type="match status" value="1"/>
</dbReference>
<dbReference type="GO" id="GO:0016788">
    <property type="term" value="F:hydrolase activity, acting on ester bonds"/>
    <property type="evidence" value="ECO:0007669"/>
    <property type="project" value="InterPro"/>
</dbReference>